<feature type="transmembrane region" description="Helical" evidence="6">
    <location>
        <begin position="34"/>
        <end position="54"/>
    </location>
</feature>
<gene>
    <name evidence="8" type="ORF">GFN93_00345</name>
</gene>
<dbReference type="Pfam" id="PF06271">
    <property type="entry name" value="RDD"/>
    <property type="match status" value="1"/>
</dbReference>
<dbReference type="EMBL" id="WIRE01000001">
    <property type="protein sequence ID" value="MQX51675.1"/>
    <property type="molecule type" value="Genomic_DNA"/>
</dbReference>
<comment type="subcellular location">
    <subcellularLocation>
        <location evidence="1">Cell membrane</location>
        <topology evidence="1">Multi-pass membrane protein</topology>
    </subcellularLocation>
</comment>
<keyword evidence="3 6" id="KW-0812">Transmembrane</keyword>
<keyword evidence="5 6" id="KW-0472">Membrane</keyword>
<keyword evidence="4 6" id="KW-1133">Transmembrane helix</keyword>
<evidence type="ECO:0000313" key="9">
    <source>
        <dbReference type="Proteomes" id="UP000469421"/>
    </source>
</evidence>
<dbReference type="AlphaFoldDB" id="A0A6N7LRS4"/>
<feature type="transmembrane region" description="Helical" evidence="6">
    <location>
        <begin position="74"/>
        <end position="93"/>
    </location>
</feature>
<dbReference type="InterPro" id="IPR010432">
    <property type="entry name" value="RDD"/>
</dbReference>
<evidence type="ECO:0000256" key="2">
    <source>
        <dbReference type="ARBA" id="ARBA00022475"/>
    </source>
</evidence>
<evidence type="ECO:0000256" key="5">
    <source>
        <dbReference type="ARBA" id="ARBA00023136"/>
    </source>
</evidence>
<keyword evidence="2" id="KW-1003">Cell membrane</keyword>
<protein>
    <submittedName>
        <fullName evidence="8">RDD family protein</fullName>
    </submittedName>
</protein>
<dbReference type="InterPro" id="IPR051791">
    <property type="entry name" value="Pra-immunoreactive"/>
</dbReference>
<feature type="domain" description="RDD" evidence="7">
    <location>
        <begin position="28"/>
        <end position="163"/>
    </location>
</feature>
<dbReference type="GO" id="GO:0005886">
    <property type="term" value="C:plasma membrane"/>
    <property type="evidence" value="ECO:0007669"/>
    <property type="project" value="UniProtKB-SubCell"/>
</dbReference>
<proteinExistence type="predicted"/>
<evidence type="ECO:0000259" key="7">
    <source>
        <dbReference type="Pfam" id="PF06271"/>
    </source>
</evidence>
<evidence type="ECO:0000256" key="3">
    <source>
        <dbReference type="ARBA" id="ARBA00022692"/>
    </source>
</evidence>
<evidence type="ECO:0000256" key="4">
    <source>
        <dbReference type="ARBA" id="ARBA00022989"/>
    </source>
</evidence>
<sequence>MVQDNNNPYQTPNAAPPLAHAEQDVPLATRGKRFFGALIDGLIQLAIIGPMVYFSGTWDEMMQSNGSLDLVGTLTWFIIGEVLFLALQGYLLFNRQQTIGKWLLNMKIVGMEQEQVPAGKLYGLRYLVLHVASQIPVVNLIGIVDPLLIFRKDKRCLHDLLAGTQVVDLKTA</sequence>
<keyword evidence="9" id="KW-1185">Reference proteome</keyword>
<organism evidence="8 9">
    <name type="scientific">Alcanivorax sediminis</name>
    <dbReference type="NCBI Taxonomy" id="2663008"/>
    <lineage>
        <taxon>Bacteria</taxon>
        <taxon>Pseudomonadati</taxon>
        <taxon>Pseudomonadota</taxon>
        <taxon>Gammaproteobacteria</taxon>
        <taxon>Oceanospirillales</taxon>
        <taxon>Alcanivoracaceae</taxon>
        <taxon>Alcanivorax</taxon>
    </lineage>
</organism>
<name>A0A6N7LRS4_9GAMM</name>
<dbReference type="PANTHER" id="PTHR36115">
    <property type="entry name" value="PROLINE-RICH ANTIGEN HOMOLOG-RELATED"/>
    <property type="match status" value="1"/>
</dbReference>
<evidence type="ECO:0000313" key="8">
    <source>
        <dbReference type="EMBL" id="MQX51675.1"/>
    </source>
</evidence>
<dbReference type="Proteomes" id="UP000469421">
    <property type="component" value="Unassembled WGS sequence"/>
</dbReference>
<evidence type="ECO:0000256" key="1">
    <source>
        <dbReference type="ARBA" id="ARBA00004651"/>
    </source>
</evidence>
<reference evidence="8 9" key="1">
    <citation type="submission" date="2019-10" db="EMBL/GenBank/DDBJ databases">
        <title>Alcanivorax sp.PA15-N-34 draft genome sequence.</title>
        <authorList>
            <person name="Liao X."/>
            <person name="Shao Z."/>
        </authorList>
    </citation>
    <scope>NUCLEOTIDE SEQUENCE [LARGE SCALE GENOMIC DNA]</scope>
    <source>
        <strain evidence="8 9">PA15-N-34</strain>
    </source>
</reference>
<dbReference type="PANTHER" id="PTHR36115:SF4">
    <property type="entry name" value="MEMBRANE PROTEIN"/>
    <property type="match status" value="1"/>
</dbReference>
<comment type="caution">
    <text evidence="8">The sequence shown here is derived from an EMBL/GenBank/DDBJ whole genome shotgun (WGS) entry which is preliminary data.</text>
</comment>
<evidence type="ECO:0000256" key="6">
    <source>
        <dbReference type="SAM" id="Phobius"/>
    </source>
</evidence>
<accession>A0A6N7LRS4</accession>